<dbReference type="EMBL" id="JAVREH010000302">
    <property type="protein sequence ID" value="MDT0264664.1"/>
    <property type="molecule type" value="Genomic_DNA"/>
</dbReference>
<name>A0ABU2JJI7_9ACTN</name>
<reference evidence="3" key="1">
    <citation type="submission" date="2023-07" db="EMBL/GenBank/DDBJ databases">
        <title>30 novel species of actinomycetes from the DSMZ collection.</title>
        <authorList>
            <person name="Nouioui I."/>
        </authorList>
    </citation>
    <scope>NUCLEOTIDE SEQUENCE [LARGE SCALE GENOMIC DNA]</scope>
    <source>
        <strain evidence="3">DSM 44399</strain>
    </source>
</reference>
<keyword evidence="3" id="KW-1185">Reference proteome</keyword>
<accession>A0ABU2JJI7</accession>
<feature type="non-terminal residue" evidence="2">
    <location>
        <position position="46"/>
    </location>
</feature>
<organism evidence="2 3">
    <name type="scientific">Jatrophihabitans lederbergiae</name>
    <dbReference type="NCBI Taxonomy" id="3075547"/>
    <lineage>
        <taxon>Bacteria</taxon>
        <taxon>Bacillati</taxon>
        <taxon>Actinomycetota</taxon>
        <taxon>Actinomycetes</taxon>
        <taxon>Jatrophihabitantales</taxon>
        <taxon>Jatrophihabitantaceae</taxon>
        <taxon>Jatrophihabitans</taxon>
    </lineage>
</organism>
<dbReference type="RefSeq" id="WP_311425783.1">
    <property type="nucleotide sequence ID" value="NZ_JAVREH010000302.1"/>
</dbReference>
<gene>
    <name evidence="2" type="ORF">RM423_25330</name>
</gene>
<dbReference type="Proteomes" id="UP001183176">
    <property type="component" value="Unassembled WGS sequence"/>
</dbReference>
<evidence type="ECO:0000313" key="2">
    <source>
        <dbReference type="EMBL" id="MDT0264664.1"/>
    </source>
</evidence>
<dbReference type="InterPro" id="IPR045582">
    <property type="entry name" value="Trehalase-like_N"/>
</dbReference>
<dbReference type="Pfam" id="PF19291">
    <property type="entry name" value="TREH_N"/>
    <property type="match status" value="1"/>
</dbReference>
<proteinExistence type="predicted"/>
<sequence>MSRIEDYALLGDLQSAALVSTTGSIDWLCLPKFDSPACFAALVDTP</sequence>
<protein>
    <submittedName>
        <fullName evidence="2">DUF5911 domain-containing protein</fullName>
    </submittedName>
</protein>
<feature type="domain" description="Trehalase-like N-terminal" evidence="1">
    <location>
        <begin position="2"/>
        <end position="43"/>
    </location>
</feature>
<evidence type="ECO:0000259" key="1">
    <source>
        <dbReference type="Pfam" id="PF19291"/>
    </source>
</evidence>
<evidence type="ECO:0000313" key="3">
    <source>
        <dbReference type="Proteomes" id="UP001183176"/>
    </source>
</evidence>
<comment type="caution">
    <text evidence="2">The sequence shown here is derived from an EMBL/GenBank/DDBJ whole genome shotgun (WGS) entry which is preliminary data.</text>
</comment>